<evidence type="ECO:0000313" key="6">
    <source>
        <dbReference type="EMBL" id="ODN02493.1"/>
    </source>
</evidence>
<dbReference type="SMART" id="SM00413">
    <property type="entry name" value="ETS"/>
    <property type="match status" value="1"/>
</dbReference>
<evidence type="ECO:0000256" key="4">
    <source>
        <dbReference type="SAM" id="MobiDB-lite"/>
    </source>
</evidence>
<dbReference type="AlphaFoldDB" id="A0A1D2NB68"/>
<comment type="subcellular location">
    <subcellularLocation>
        <location evidence="3">Nucleus</location>
    </subcellularLocation>
</comment>
<proteinExistence type="inferred from homology"/>
<feature type="compositionally biased region" description="Basic residues" evidence="4">
    <location>
        <begin position="157"/>
        <end position="191"/>
    </location>
</feature>
<dbReference type="STRING" id="48709.A0A1D2NB68"/>
<dbReference type="GO" id="GO:0000981">
    <property type="term" value="F:DNA-binding transcription factor activity, RNA polymerase II-specific"/>
    <property type="evidence" value="ECO:0007669"/>
    <property type="project" value="TreeGrafter"/>
</dbReference>
<accession>A0A1D2NB68</accession>
<feature type="compositionally biased region" description="Polar residues" evidence="4">
    <location>
        <begin position="295"/>
        <end position="306"/>
    </location>
</feature>
<reference evidence="6 7" key="1">
    <citation type="journal article" date="2016" name="Genome Biol. Evol.">
        <title>Gene Family Evolution Reflects Adaptation to Soil Environmental Stressors in the Genome of the Collembolan Orchesella cincta.</title>
        <authorList>
            <person name="Faddeeva-Vakhrusheva A."/>
            <person name="Derks M.F."/>
            <person name="Anvar S.Y."/>
            <person name="Agamennone V."/>
            <person name="Suring W."/>
            <person name="Smit S."/>
            <person name="van Straalen N.M."/>
            <person name="Roelofs D."/>
        </authorList>
    </citation>
    <scope>NUCLEOTIDE SEQUENCE [LARGE SCALE GENOMIC DNA]</scope>
    <source>
        <tissue evidence="6">Mixed pool</tissue>
    </source>
</reference>
<dbReference type="Proteomes" id="UP000094527">
    <property type="component" value="Unassembled WGS sequence"/>
</dbReference>
<dbReference type="PROSITE" id="PS50061">
    <property type="entry name" value="ETS_DOMAIN_3"/>
    <property type="match status" value="1"/>
</dbReference>
<feature type="compositionally biased region" description="Low complexity" evidence="4">
    <location>
        <begin position="85"/>
        <end position="102"/>
    </location>
</feature>
<dbReference type="InterPro" id="IPR000418">
    <property type="entry name" value="Ets_dom"/>
</dbReference>
<feature type="domain" description="ETS" evidence="5">
    <location>
        <begin position="352"/>
        <end position="434"/>
    </location>
</feature>
<keyword evidence="7" id="KW-1185">Reference proteome</keyword>
<sequence length="455" mass="50546">MLDCKMSSSLSPVTPVNILSECYIGMWENDMSHQPTKLEPSDIMDFMEPSLNNANGSAQGNNGGEPGSTSPSTIIHHTSRDGAYPSSHPSTSPSSTSSQYLTPLPSLGDPYCTTSECQLLEGFHSGMVSETHAFQEGGYDAFISDLSQQPPHQSNSSHHHHPHHHHHHPQHNPHHQEHHHAAHHHHSHHPPPPHISHIHGGNNGGLASHINNNGVLLLDMSNHHPGHGGQCSPGCPCGGSSGQGHPFCSSNLSMGGDLGICHPSEMPTPNHQDYNWDELHCEPGDYSILLRKGESPTTSDSVSYTDNDSESKSSGGSLSGITEISHVSPPKRKVGRPPKKDKKMKRNEKKTGRLWEFIRDLLKNPEYCPSLVKWENHEEGHFRFVNSEKVAQLWGQIKGNPRMTYEKLSRAMRYYYKSHVFEPVLGRRLVYKFGYNATNWRPVNPNFASSHKMYN</sequence>
<dbReference type="InterPro" id="IPR036388">
    <property type="entry name" value="WH-like_DNA-bd_sf"/>
</dbReference>
<evidence type="ECO:0000256" key="1">
    <source>
        <dbReference type="ARBA" id="ARBA00005562"/>
    </source>
</evidence>
<feature type="compositionally biased region" description="Basic residues" evidence="4">
    <location>
        <begin position="329"/>
        <end position="348"/>
    </location>
</feature>
<evidence type="ECO:0000313" key="7">
    <source>
        <dbReference type="Proteomes" id="UP000094527"/>
    </source>
</evidence>
<dbReference type="Gene3D" id="1.10.10.10">
    <property type="entry name" value="Winged helix-like DNA-binding domain superfamily/Winged helix DNA-binding domain"/>
    <property type="match status" value="1"/>
</dbReference>
<dbReference type="EMBL" id="LJIJ01000109">
    <property type="protein sequence ID" value="ODN02493.1"/>
    <property type="molecule type" value="Genomic_DNA"/>
</dbReference>
<protein>
    <submittedName>
        <fullName evidence="6">ETS ous factor</fullName>
    </submittedName>
</protein>
<feature type="region of interest" description="Disordered" evidence="4">
    <location>
        <begin position="46"/>
        <end position="102"/>
    </location>
</feature>
<evidence type="ECO:0000256" key="3">
    <source>
        <dbReference type="RuleBase" id="RU004019"/>
    </source>
</evidence>
<dbReference type="GO" id="GO:0005634">
    <property type="term" value="C:nucleus"/>
    <property type="evidence" value="ECO:0007669"/>
    <property type="project" value="UniProtKB-SubCell"/>
</dbReference>
<dbReference type="InterPro" id="IPR046328">
    <property type="entry name" value="ETS_fam"/>
</dbReference>
<dbReference type="PANTHER" id="PTHR11849:SF190">
    <property type="entry name" value="ETS-DOMAIN PROTEIN"/>
    <property type="match status" value="1"/>
</dbReference>
<dbReference type="OMA" id="YNATNWR"/>
<dbReference type="Pfam" id="PF00178">
    <property type="entry name" value="Ets"/>
    <property type="match status" value="1"/>
</dbReference>
<evidence type="ECO:0000259" key="5">
    <source>
        <dbReference type="PROSITE" id="PS50061"/>
    </source>
</evidence>
<name>A0A1D2NB68_ORCCI</name>
<dbReference type="PANTHER" id="PTHR11849">
    <property type="entry name" value="ETS"/>
    <property type="match status" value="1"/>
</dbReference>
<evidence type="ECO:0000256" key="2">
    <source>
        <dbReference type="ARBA" id="ARBA00023125"/>
    </source>
</evidence>
<dbReference type="GO" id="GO:0030154">
    <property type="term" value="P:cell differentiation"/>
    <property type="evidence" value="ECO:0007669"/>
    <property type="project" value="TreeGrafter"/>
</dbReference>
<keyword evidence="2 3" id="KW-0238">DNA-binding</keyword>
<feature type="compositionally biased region" description="Low complexity" evidence="4">
    <location>
        <begin position="147"/>
        <end position="156"/>
    </location>
</feature>
<dbReference type="InterPro" id="IPR036390">
    <property type="entry name" value="WH_DNA-bd_sf"/>
</dbReference>
<dbReference type="SUPFAM" id="SSF46785">
    <property type="entry name" value="Winged helix' DNA-binding domain"/>
    <property type="match status" value="1"/>
</dbReference>
<keyword evidence="3" id="KW-0539">Nucleus</keyword>
<feature type="region of interest" description="Disordered" evidence="4">
    <location>
        <begin position="290"/>
        <end position="348"/>
    </location>
</feature>
<dbReference type="OrthoDB" id="5975550at2759"/>
<feature type="region of interest" description="Disordered" evidence="4">
    <location>
        <begin position="144"/>
        <end position="207"/>
    </location>
</feature>
<dbReference type="FunFam" id="1.10.10.10:FF:001336">
    <property type="entry name" value="Epithelium specific ets factor 3, ese3, putative"/>
    <property type="match status" value="1"/>
</dbReference>
<comment type="caution">
    <text evidence="6">The sequence shown here is derived from an EMBL/GenBank/DDBJ whole genome shotgun (WGS) entry which is preliminary data.</text>
</comment>
<gene>
    <name evidence="6" type="ORF">Ocin01_04188</name>
</gene>
<dbReference type="PRINTS" id="PR00454">
    <property type="entry name" value="ETSDOMAIN"/>
</dbReference>
<organism evidence="6 7">
    <name type="scientific">Orchesella cincta</name>
    <name type="common">Springtail</name>
    <name type="synonym">Podura cincta</name>
    <dbReference type="NCBI Taxonomy" id="48709"/>
    <lineage>
        <taxon>Eukaryota</taxon>
        <taxon>Metazoa</taxon>
        <taxon>Ecdysozoa</taxon>
        <taxon>Arthropoda</taxon>
        <taxon>Hexapoda</taxon>
        <taxon>Collembola</taxon>
        <taxon>Entomobryomorpha</taxon>
        <taxon>Entomobryoidea</taxon>
        <taxon>Orchesellidae</taxon>
        <taxon>Orchesellinae</taxon>
        <taxon>Orchesella</taxon>
    </lineage>
</organism>
<dbReference type="GO" id="GO:0043565">
    <property type="term" value="F:sequence-specific DNA binding"/>
    <property type="evidence" value="ECO:0007669"/>
    <property type="project" value="InterPro"/>
</dbReference>
<comment type="similarity">
    <text evidence="1 3">Belongs to the ETS family.</text>
</comment>